<comment type="subcellular location">
    <subcellularLocation>
        <location evidence="1">Membrane</location>
        <topology evidence="1">Multi-pass membrane protein</topology>
    </subcellularLocation>
</comment>
<feature type="domain" description="MARVEL" evidence="6">
    <location>
        <begin position="9"/>
        <end position="145"/>
    </location>
</feature>
<dbReference type="STRING" id="1884261.A0A5C3QLM5"/>
<proteinExistence type="predicted"/>
<evidence type="ECO:0000313" key="7">
    <source>
        <dbReference type="EMBL" id="TFL02823.1"/>
    </source>
</evidence>
<dbReference type="EMBL" id="ML178821">
    <property type="protein sequence ID" value="TFL02823.1"/>
    <property type="molecule type" value="Genomic_DNA"/>
</dbReference>
<dbReference type="InterPro" id="IPR008253">
    <property type="entry name" value="Marvel"/>
</dbReference>
<evidence type="ECO:0000256" key="3">
    <source>
        <dbReference type="ARBA" id="ARBA00022989"/>
    </source>
</evidence>
<keyword evidence="3 5" id="KW-1133">Transmembrane helix</keyword>
<organism evidence="7 8">
    <name type="scientific">Pterulicium gracile</name>
    <dbReference type="NCBI Taxonomy" id="1884261"/>
    <lineage>
        <taxon>Eukaryota</taxon>
        <taxon>Fungi</taxon>
        <taxon>Dikarya</taxon>
        <taxon>Basidiomycota</taxon>
        <taxon>Agaricomycotina</taxon>
        <taxon>Agaricomycetes</taxon>
        <taxon>Agaricomycetidae</taxon>
        <taxon>Agaricales</taxon>
        <taxon>Pleurotineae</taxon>
        <taxon>Pterulaceae</taxon>
        <taxon>Pterulicium</taxon>
    </lineage>
</organism>
<protein>
    <recommendedName>
        <fullName evidence="6">MARVEL domain-containing protein</fullName>
    </recommendedName>
</protein>
<reference evidence="7 8" key="1">
    <citation type="journal article" date="2019" name="Nat. Ecol. Evol.">
        <title>Megaphylogeny resolves global patterns of mushroom evolution.</title>
        <authorList>
            <person name="Varga T."/>
            <person name="Krizsan K."/>
            <person name="Foldi C."/>
            <person name="Dima B."/>
            <person name="Sanchez-Garcia M."/>
            <person name="Sanchez-Ramirez S."/>
            <person name="Szollosi G.J."/>
            <person name="Szarkandi J.G."/>
            <person name="Papp V."/>
            <person name="Albert L."/>
            <person name="Andreopoulos W."/>
            <person name="Angelini C."/>
            <person name="Antonin V."/>
            <person name="Barry K.W."/>
            <person name="Bougher N.L."/>
            <person name="Buchanan P."/>
            <person name="Buyck B."/>
            <person name="Bense V."/>
            <person name="Catcheside P."/>
            <person name="Chovatia M."/>
            <person name="Cooper J."/>
            <person name="Damon W."/>
            <person name="Desjardin D."/>
            <person name="Finy P."/>
            <person name="Geml J."/>
            <person name="Haridas S."/>
            <person name="Hughes K."/>
            <person name="Justo A."/>
            <person name="Karasinski D."/>
            <person name="Kautmanova I."/>
            <person name="Kiss B."/>
            <person name="Kocsube S."/>
            <person name="Kotiranta H."/>
            <person name="LaButti K.M."/>
            <person name="Lechner B.E."/>
            <person name="Liimatainen K."/>
            <person name="Lipzen A."/>
            <person name="Lukacs Z."/>
            <person name="Mihaltcheva S."/>
            <person name="Morgado L.N."/>
            <person name="Niskanen T."/>
            <person name="Noordeloos M.E."/>
            <person name="Ohm R.A."/>
            <person name="Ortiz-Santana B."/>
            <person name="Ovrebo C."/>
            <person name="Racz N."/>
            <person name="Riley R."/>
            <person name="Savchenko A."/>
            <person name="Shiryaev A."/>
            <person name="Soop K."/>
            <person name="Spirin V."/>
            <person name="Szebenyi C."/>
            <person name="Tomsovsky M."/>
            <person name="Tulloss R.E."/>
            <person name="Uehling J."/>
            <person name="Grigoriev I.V."/>
            <person name="Vagvolgyi C."/>
            <person name="Papp T."/>
            <person name="Martin F.M."/>
            <person name="Miettinen O."/>
            <person name="Hibbett D.S."/>
            <person name="Nagy L.G."/>
        </authorList>
    </citation>
    <scope>NUCLEOTIDE SEQUENCE [LARGE SCALE GENOMIC DNA]</scope>
    <source>
        <strain evidence="7 8">CBS 309.79</strain>
    </source>
</reference>
<keyword evidence="8" id="KW-1185">Reference proteome</keyword>
<evidence type="ECO:0000259" key="6">
    <source>
        <dbReference type="Pfam" id="PF01284"/>
    </source>
</evidence>
<evidence type="ECO:0000313" key="8">
    <source>
        <dbReference type="Proteomes" id="UP000305067"/>
    </source>
</evidence>
<feature type="transmembrane region" description="Helical" evidence="5">
    <location>
        <begin position="12"/>
        <end position="33"/>
    </location>
</feature>
<keyword evidence="2 5" id="KW-0812">Transmembrane</keyword>
<accession>A0A5C3QLM5</accession>
<feature type="transmembrane region" description="Helical" evidence="5">
    <location>
        <begin position="53"/>
        <end position="73"/>
    </location>
</feature>
<dbReference type="GO" id="GO:0016020">
    <property type="term" value="C:membrane"/>
    <property type="evidence" value="ECO:0007669"/>
    <property type="project" value="UniProtKB-SubCell"/>
</dbReference>
<evidence type="ECO:0000256" key="1">
    <source>
        <dbReference type="ARBA" id="ARBA00004141"/>
    </source>
</evidence>
<dbReference type="Proteomes" id="UP000305067">
    <property type="component" value="Unassembled WGS sequence"/>
</dbReference>
<name>A0A5C3QLM5_9AGAR</name>
<dbReference type="OrthoDB" id="2117453at2759"/>
<feature type="transmembrane region" description="Helical" evidence="5">
    <location>
        <begin position="131"/>
        <end position="152"/>
    </location>
</feature>
<evidence type="ECO:0000256" key="4">
    <source>
        <dbReference type="ARBA" id="ARBA00023136"/>
    </source>
</evidence>
<evidence type="ECO:0000256" key="5">
    <source>
        <dbReference type="SAM" id="Phobius"/>
    </source>
</evidence>
<sequence length="168" mass="18617">MSFDSHVRRGHPVIFGLLIFFGIIELAISAWLVSRYNLHRADRGATERDRVRFTLFAAIWTVVISIFYLALFQHSASTGSVATSVMSHLIFLVLTWIIWTTSAAAVTQMLGGGLNCSRGYTYCGQLNALEAFAWIMWILTTFAVIVVIVRGIKASRRGDGMKGQLVSA</sequence>
<keyword evidence="4 5" id="KW-0472">Membrane</keyword>
<feature type="transmembrane region" description="Helical" evidence="5">
    <location>
        <begin position="85"/>
        <end position="111"/>
    </location>
</feature>
<gene>
    <name evidence="7" type="ORF">BDV98DRAFT_591650</name>
</gene>
<dbReference type="Pfam" id="PF01284">
    <property type="entry name" value="MARVEL"/>
    <property type="match status" value="1"/>
</dbReference>
<dbReference type="AlphaFoldDB" id="A0A5C3QLM5"/>
<evidence type="ECO:0000256" key="2">
    <source>
        <dbReference type="ARBA" id="ARBA00022692"/>
    </source>
</evidence>